<evidence type="ECO:0000256" key="12">
    <source>
        <dbReference type="SAM" id="Phobius"/>
    </source>
</evidence>
<evidence type="ECO:0000256" key="10">
    <source>
        <dbReference type="ARBA" id="ARBA00023286"/>
    </source>
</evidence>
<comment type="subcellular location">
    <subcellularLocation>
        <location evidence="1">Membrane</location>
        <topology evidence="1">Multi-pass membrane protein</topology>
    </subcellularLocation>
</comment>
<keyword evidence="7 12" id="KW-0472">Membrane</keyword>
<evidence type="ECO:0000256" key="8">
    <source>
        <dbReference type="ARBA" id="ARBA00023170"/>
    </source>
</evidence>
<dbReference type="SUPFAM" id="SSF53850">
    <property type="entry name" value="Periplasmic binding protein-like II"/>
    <property type="match status" value="1"/>
</dbReference>
<keyword evidence="6" id="KW-0406">Ion transport</keyword>
<proteinExistence type="inferred from homology"/>
<dbReference type="Gene3D" id="1.10.287.70">
    <property type="match status" value="1"/>
</dbReference>
<feature type="domain" description="Ionotropic glutamate receptor L-glutamate and glycine-binding" evidence="14">
    <location>
        <begin position="205"/>
        <end position="270"/>
    </location>
</feature>
<evidence type="ECO:0000259" key="13">
    <source>
        <dbReference type="SMART" id="SM00079"/>
    </source>
</evidence>
<evidence type="ECO:0000259" key="14">
    <source>
        <dbReference type="SMART" id="SM00918"/>
    </source>
</evidence>
<evidence type="ECO:0000256" key="3">
    <source>
        <dbReference type="ARBA" id="ARBA00022448"/>
    </source>
</evidence>
<name>A0A183E4K0_9BILA</name>
<keyword evidence="10" id="KW-1071">Ligand-gated ion channel</keyword>
<reference evidence="15" key="1">
    <citation type="submission" date="2016-06" db="UniProtKB">
        <authorList>
            <consortium name="WormBaseParasite"/>
        </authorList>
    </citation>
    <scope>IDENTIFICATION</scope>
</reference>
<keyword evidence="11" id="KW-0407">Ion channel</keyword>
<dbReference type="GO" id="GO:0015276">
    <property type="term" value="F:ligand-gated monoatomic ion channel activity"/>
    <property type="evidence" value="ECO:0007669"/>
    <property type="project" value="InterPro"/>
</dbReference>
<dbReference type="SMART" id="SM00079">
    <property type="entry name" value="PBPe"/>
    <property type="match status" value="1"/>
</dbReference>
<keyword evidence="9" id="KW-0325">Glycoprotein</keyword>
<evidence type="ECO:0000256" key="6">
    <source>
        <dbReference type="ARBA" id="ARBA00023065"/>
    </source>
</evidence>
<dbReference type="SMART" id="SM00918">
    <property type="entry name" value="Lig_chan-Glu_bd"/>
    <property type="match status" value="1"/>
</dbReference>
<keyword evidence="4 12" id="KW-0812">Transmembrane</keyword>
<dbReference type="InterPro" id="IPR001320">
    <property type="entry name" value="Iontro_rcpt_C"/>
</dbReference>
<dbReference type="InterPro" id="IPR015683">
    <property type="entry name" value="Ionotropic_Glu_rcpt"/>
</dbReference>
<evidence type="ECO:0000256" key="1">
    <source>
        <dbReference type="ARBA" id="ARBA00004141"/>
    </source>
</evidence>
<evidence type="ECO:0000256" key="9">
    <source>
        <dbReference type="ARBA" id="ARBA00023180"/>
    </source>
</evidence>
<keyword evidence="5 12" id="KW-1133">Transmembrane helix</keyword>
<feature type="transmembrane region" description="Helical" evidence="12">
    <location>
        <begin position="326"/>
        <end position="348"/>
    </location>
</feature>
<dbReference type="GO" id="GO:0016020">
    <property type="term" value="C:membrane"/>
    <property type="evidence" value="ECO:0007669"/>
    <property type="project" value="UniProtKB-SubCell"/>
</dbReference>
<dbReference type="AlphaFoldDB" id="A0A183E4K0"/>
<sequence>LDDIKNNLDQLNIVLHTELALLRPFLLQAVKHGMCTPQHQYIVTHFDALTVDLLEGELSNCNVTALSLVRAHSPDTLLLLSSLRRENLSLSNSSLDRALRGLELELRNDAATCESRSQFGNRLINRLTRKTFNGSTGPIALNSNGKRVNYSVIVLHRNKKGFEKLGEWHSATEELALLKPSEKESPNDDTLENRTLRIAVYVEQPFVMLKENLNDSVDENDRYTGYCIELLEKIAELQKFKYILHEVKDKTYGSKMSNGKWNGLVGELMSGEADIAVTSLTISYSRSEVIDFTVPYMHLGISILYKKPAASEPNFFAFLAPLSSDVWYSTLAAYLLTSLSLWLLGLITPYERVGLVGKDAIIVPKQFNLSNSFWFIISSLMQQVRPCIITNERCIFLIYIV</sequence>
<keyword evidence="3" id="KW-0813">Transport</keyword>
<dbReference type="InterPro" id="IPR019594">
    <property type="entry name" value="Glu/Gly-bd"/>
</dbReference>
<accession>A0A183E4K0</accession>
<dbReference type="Pfam" id="PF00060">
    <property type="entry name" value="Lig_chan"/>
    <property type="match status" value="1"/>
</dbReference>
<dbReference type="PANTHER" id="PTHR18966">
    <property type="entry name" value="IONOTROPIC GLUTAMATE RECEPTOR"/>
    <property type="match status" value="1"/>
</dbReference>
<evidence type="ECO:0000256" key="5">
    <source>
        <dbReference type="ARBA" id="ARBA00022989"/>
    </source>
</evidence>
<evidence type="ECO:0000256" key="11">
    <source>
        <dbReference type="ARBA" id="ARBA00023303"/>
    </source>
</evidence>
<dbReference type="Pfam" id="PF10613">
    <property type="entry name" value="Lig_chan-Glu_bd"/>
    <property type="match status" value="1"/>
</dbReference>
<dbReference type="FunFam" id="3.40.190.10:FF:000255">
    <property type="entry name" value="GLutamate Receptor family (AMPA)"/>
    <property type="match status" value="1"/>
</dbReference>
<evidence type="ECO:0000256" key="2">
    <source>
        <dbReference type="ARBA" id="ARBA00008685"/>
    </source>
</evidence>
<dbReference type="InterPro" id="IPR028082">
    <property type="entry name" value="Peripla_BP_I"/>
</dbReference>
<dbReference type="Gene3D" id="3.40.190.10">
    <property type="entry name" value="Periplasmic binding protein-like II"/>
    <property type="match status" value="1"/>
</dbReference>
<dbReference type="Gene3D" id="3.40.50.2300">
    <property type="match status" value="1"/>
</dbReference>
<evidence type="ECO:0000256" key="4">
    <source>
        <dbReference type="ARBA" id="ARBA00022692"/>
    </source>
</evidence>
<organism evidence="15">
    <name type="scientific">Gongylonema pulchrum</name>
    <dbReference type="NCBI Taxonomy" id="637853"/>
    <lineage>
        <taxon>Eukaryota</taxon>
        <taxon>Metazoa</taxon>
        <taxon>Ecdysozoa</taxon>
        <taxon>Nematoda</taxon>
        <taxon>Chromadorea</taxon>
        <taxon>Rhabditida</taxon>
        <taxon>Spirurina</taxon>
        <taxon>Spiruromorpha</taxon>
        <taxon>Spiruroidea</taxon>
        <taxon>Gongylonematidae</taxon>
        <taxon>Gongylonema</taxon>
    </lineage>
</organism>
<feature type="domain" description="Ionotropic glutamate receptor C-terminal" evidence="13">
    <location>
        <begin position="195"/>
        <end position="377"/>
    </location>
</feature>
<evidence type="ECO:0000313" key="15">
    <source>
        <dbReference type="WBParaSite" id="GPUH_0001591301-mRNA-1"/>
    </source>
</evidence>
<protein>
    <submittedName>
        <fullName evidence="15">Glutamate receptor</fullName>
    </submittedName>
</protein>
<keyword evidence="8" id="KW-0675">Receptor</keyword>
<dbReference type="SUPFAM" id="SSF53822">
    <property type="entry name" value="Periplasmic binding protein-like I"/>
    <property type="match status" value="1"/>
</dbReference>
<dbReference type="WBParaSite" id="GPUH_0001591301-mRNA-1">
    <property type="protein sequence ID" value="GPUH_0001591301-mRNA-1"/>
    <property type="gene ID" value="GPUH_0001591301"/>
</dbReference>
<evidence type="ECO:0000256" key="7">
    <source>
        <dbReference type="ARBA" id="ARBA00023136"/>
    </source>
</evidence>
<comment type="similarity">
    <text evidence="2">Belongs to the glutamate-gated ion channel (TC 1.A.10.1) family.</text>
</comment>